<organism evidence="9 10">
    <name type="scientific">Ekhidna lutea</name>
    <dbReference type="NCBI Taxonomy" id="447679"/>
    <lineage>
        <taxon>Bacteria</taxon>
        <taxon>Pseudomonadati</taxon>
        <taxon>Bacteroidota</taxon>
        <taxon>Cytophagia</taxon>
        <taxon>Cytophagales</taxon>
        <taxon>Reichenbachiellaceae</taxon>
        <taxon>Ekhidna</taxon>
    </lineage>
</organism>
<feature type="transmembrane region" description="Helical" evidence="6">
    <location>
        <begin position="723"/>
        <end position="748"/>
    </location>
</feature>
<sequence length="803" mass="91094">MIKNYLTIAIRNLWKHKLFTGLNIFGLSLSMSICLVLILLVYDHFQYDKFHPHGDTTYRITTYTEGQEGMFDEGYATSSLLFKKHLIDDYSFVKTGTNLNSDFRGEIRSPHKILNTQSLYADHDFFEVFGFKLDEGDPNKALSDPFSVVLSRELADKLFPDESAFGQTIEFEDHGSYKITGIVSPVNEHTHLEFEALASMSTLPILAEKDLISDRYDEWENVWDNYNYLVLNTTSDRAKTEQIINEIAQANLEIPEDRPNRVFRLQALNEIVPGRIMSNEISFALPWFILAFFGLLGLIVLITASINYTNLSIAKSLSRAKEIGIRKVNGASRKQIIFQFLTESILTALISLVISVFIYRYLINVFNEIWIFNQVGITLQDSIGTYGYFILFTIILGLFTGIGPALFLSRIKAVNSLKGSLSKSFTKRKSFVSLFTGKRTLISIQFCLSILMLVTILILHKQANFLVNASYGFNESEVFYVNTHDHDPELIKSHYSKLAGVEQVSFTSHHPAVGRSHGNRAKWKEDQEPITLYHFSVDPNYVDIMELELVAGNNFPKASDQNEKFLIINETAIKTYGFESASQAIGETLLLDTLGLTITGVVKDYHWEPLMKSIRPMGLRIQPERYEYAYLKVKSDDMVNEAKRFENAWIAFDPTREFEGGFLDEQLDEFYQFYYDFGDILTYIALIALSITGLGFLGMVSFELKTKIKEIGIRKVLGASFKSLTFSMARGFIVIIIMSSIIAIPFALWVNSLWVNEIAFHAPIDATIIIPTVAIILSIAAATIISQVWVNANKNPTETLRAE</sequence>
<feature type="transmembrane region" description="Helical" evidence="6">
    <location>
        <begin position="21"/>
        <end position="42"/>
    </location>
</feature>
<feature type="transmembrane region" description="Helical" evidence="6">
    <location>
        <begin position="768"/>
        <end position="790"/>
    </location>
</feature>
<keyword evidence="10" id="KW-1185">Reference proteome</keyword>
<dbReference type="Pfam" id="PF12704">
    <property type="entry name" value="MacB_PCD"/>
    <property type="match status" value="2"/>
</dbReference>
<dbReference type="PANTHER" id="PTHR30572:SF18">
    <property type="entry name" value="ABC-TYPE MACROLIDE FAMILY EXPORT SYSTEM PERMEASE COMPONENT 2"/>
    <property type="match status" value="1"/>
</dbReference>
<evidence type="ECO:0000259" key="8">
    <source>
        <dbReference type="Pfam" id="PF12704"/>
    </source>
</evidence>
<evidence type="ECO:0000256" key="6">
    <source>
        <dbReference type="SAM" id="Phobius"/>
    </source>
</evidence>
<feature type="transmembrane region" description="Helical" evidence="6">
    <location>
        <begin position="383"/>
        <end position="408"/>
    </location>
</feature>
<dbReference type="PANTHER" id="PTHR30572">
    <property type="entry name" value="MEMBRANE COMPONENT OF TRANSPORTER-RELATED"/>
    <property type="match status" value="1"/>
</dbReference>
<feature type="transmembrane region" description="Helical" evidence="6">
    <location>
        <begin position="680"/>
        <end position="702"/>
    </location>
</feature>
<proteinExistence type="predicted"/>
<keyword evidence="2" id="KW-1003">Cell membrane</keyword>
<dbReference type="EMBL" id="FZPD01000005">
    <property type="protein sequence ID" value="SNT29020.1"/>
    <property type="molecule type" value="Genomic_DNA"/>
</dbReference>
<reference evidence="9 10" key="1">
    <citation type="submission" date="2017-06" db="EMBL/GenBank/DDBJ databases">
        <authorList>
            <person name="Kim H.J."/>
            <person name="Triplett B.A."/>
        </authorList>
    </citation>
    <scope>NUCLEOTIDE SEQUENCE [LARGE SCALE GENOMIC DNA]</scope>
    <source>
        <strain evidence="9 10">DSM 19307</strain>
    </source>
</reference>
<feature type="transmembrane region" description="Helical" evidence="6">
    <location>
        <begin position="440"/>
        <end position="459"/>
    </location>
</feature>
<evidence type="ECO:0000256" key="1">
    <source>
        <dbReference type="ARBA" id="ARBA00004651"/>
    </source>
</evidence>
<feature type="domain" description="MacB-like periplasmic core" evidence="8">
    <location>
        <begin position="20"/>
        <end position="248"/>
    </location>
</feature>
<dbReference type="InterPro" id="IPR050250">
    <property type="entry name" value="Macrolide_Exporter_MacB"/>
</dbReference>
<dbReference type="InterPro" id="IPR003838">
    <property type="entry name" value="ABC3_permease_C"/>
</dbReference>
<gene>
    <name evidence="9" type="ORF">SAMN05421640_3218</name>
</gene>
<keyword evidence="5 6" id="KW-0472">Membrane</keyword>
<feature type="transmembrane region" description="Helical" evidence="6">
    <location>
        <begin position="285"/>
        <end position="309"/>
    </location>
</feature>
<dbReference type="GO" id="GO:0022857">
    <property type="term" value="F:transmembrane transporter activity"/>
    <property type="evidence" value="ECO:0007669"/>
    <property type="project" value="TreeGrafter"/>
</dbReference>
<protein>
    <submittedName>
        <fullName evidence="9">Putative ABC transport system permease protein</fullName>
    </submittedName>
</protein>
<evidence type="ECO:0000313" key="10">
    <source>
        <dbReference type="Proteomes" id="UP000198393"/>
    </source>
</evidence>
<evidence type="ECO:0000259" key="7">
    <source>
        <dbReference type="Pfam" id="PF02687"/>
    </source>
</evidence>
<feature type="domain" description="ABC3 transporter permease C-terminal" evidence="7">
    <location>
        <begin position="684"/>
        <end position="786"/>
    </location>
</feature>
<keyword evidence="3 6" id="KW-0812">Transmembrane</keyword>
<keyword evidence="4 6" id="KW-1133">Transmembrane helix</keyword>
<dbReference type="InterPro" id="IPR025857">
    <property type="entry name" value="MacB_PCD"/>
</dbReference>
<comment type="subcellular location">
    <subcellularLocation>
        <location evidence="1">Cell membrane</location>
        <topology evidence="1">Multi-pass membrane protein</topology>
    </subcellularLocation>
</comment>
<evidence type="ECO:0000256" key="2">
    <source>
        <dbReference type="ARBA" id="ARBA00022475"/>
    </source>
</evidence>
<dbReference type="Proteomes" id="UP000198393">
    <property type="component" value="Unassembled WGS sequence"/>
</dbReference>
<evidence type="ECO:0000256" key="4">
    <source>
        <dbReference type="ARBA" id="ARBA00022989"/>
    </source>
</evidence>
<feature type="transmembrane region" description="Helical" evidence="6">
    <location>
        <begin position="336"/>
        <end position="363"/>
    </location>
</feature>
<evidence type="ECO:0000313" key="9">
    <source>
        <dbReference type="EMBL" id="SNT29020.1"/>
    </source>
</evidence>
<dbReference type="GO" id="GO:0005886">
    <property type="term" value="C:plasma membrane"/>
    <property type="evidence" value="ECO:0007669"/>
    <property type="project" value="UniProtKB-SubCell"/>
</dbReference>
<evidence type="ECO:0000256" key="3">
    <source>
        <dbReference type="ARBA" id="ARBA00022692"/>
    </source>
</evidence>
<accession>A0A239LFE4</accession>
<dbReference type="RefSeq" id="WP_179213441.1">
    <property type="nucleotide sequence ID" value="NZ_FZPD01000005.1"/>
</dbReference>
<dbReference type="AlphaFoldDB" id="A0A239LFE4"/>
<feature type="domain" description="ABC3 transporter permease C-terminal" evidence="7">
    <location>
        <begin position="295"/>
        <end position="411"/>
    </location>
</feature>
<feature type="domain" description="MacB-like periplasmic core" evidence="8">
    <location>
        <begin position="476"/>
        <end position="606"/>
    </location>
</feature>
<evidence type="ECO:0000256" key="5">
    <source>
        <dbReference type="ARBA" id="ARBA00023136"/>
    </source>
</evidence>
<name>A0A239LFE4_EKHLU</name>
<dbReference type="Pfam" id="PF02687">
    <property type="entry name" value="FtsX"/>
    <property type="match status" value="2"/>
</dbReference>